<dbReference type="GO" id="GO:0016020">
    <property type="term" value="C:membrane"/>
    <property type="evidence" value="ECO:0007669"/>
    <property type="project" value="UniProtKB-SubCell"/>
</dbReference>
<keyword evidence="6 7" id="KW-0408">Iron</keyword>
<dbReference type="InterPro" id="IPR017972">
    <property type="entry name" value="Cyt_P450_CS"/>
</dbReference>
<gene>
    <name evidence="10" type="ORF">F3Y22_tig00110478pilonHSYRG00235</name>
</gene>
<dbReference type="InterPro" id="IPR002401">
    <property type="entry name" value="Cyt_P450_E_grp-I"/>
</dbReference>
<dbReference type="Pfam" id="PF00067">
    <property type="entry name" value="p450"/>
    <property type="match status" value="1"/>
</dbReference>
<dbReference type="GO" id="GO:0051777">
    <property type="term" value="F:ent-kaurenoic acid monooxygenase activity"/>
    <property type="evidence" value="ECO:0007669"/>
    <property type="project" value="TreeGrafter"/>
</dbReference>
<name>A0A6A3AEI9_HIBSY</name>
<comment type="subcellular location">
    <subcellularLocation>
        <location evidence="1">Membrane</location>
        <topology evidence="1">Single-pass membrane protein</topology>
    </subcellularLocation>
</comment>
<dbReference type="PRINTS" id="PR00463">
    <property type="entry name" value="EP450I"/>
</dbReference>
<feature type="binding site" description="axial binding residue" evidence="7">
    <location>
        <position position="443"/>
    </location>
    <ligand>
        <name>heme</name>
        <dbReference type="ChEBI" id="CHEBI:30413"/>
    </ligand>
    <ligandPart>
        <name>Fe</name>
        <dbReference type="ChEBI" id="CHEBI:18248"/>
    </ligandPart>
</feature>
<evidence type="ECO:0000256" key="4">
    <source>
        <dbReference type="ARBA" id="ARBA00022723"/>
    </source>
</evidence>
<dbReference type="PRINTS" id="PR00385">
    <property type="entry name" value="P450"/>
</dbReference>
<reference evidence="10" key="1">
    <citation type="submission" date="2019-09" db="EMBL/GenBank/DDBJ databases">
        <title>Draft genome information of white flower Hibiscus syriacus.</title>
        <authorList>
            <person name="Kim Y.-M."/>
        </authorList>
    </citation>
    <scope>NUCLEOTIDE SEQUENCE [LARGE SCALE GENOMIC DNA]</scope>
    <source>
        <strain evidence="10">YM2019G1</strain>
    </source>
</reference>
<evidence type="ECO:0000256" key="2">
    <source>
        <dbReference type="ARBA" id="ARBA00010617"/>
    </source>
</evidence>
<keyword evidence="7 8" id="KW-0349">Heme</keyword>
<keyword evidence="8" id="KW-0503">Monooxygenase</keyword>
<keyword evidence="9" id="KW-0472">Membrane</keyword>
<accession>A0A6A3AEI9</accession>
<proteinExistence type="inferred from homology"/>
<dbReference type="Gene3D" id="1.10.630.10">
    <property type="entry name" value="Cytochrome P450"/>
    <property type="match status" value="1"/>
</dbReference>
<comment type="similarity">
    <text evidence="2 8">Belongs to the cytochrome P450 family.</text>
</comment>
<evidence type="ECO:0000256" key="3">
    <source>
        <dbReference type="ARBA" id="ARBA00022692"/>
    </source>
</evidence>
<dbReference type="PANTHER" id="PTHR24286">
    <property type="entry name" value="CYTOCHROME P450 26"/>
    <property type="match status" value="1"/>
</dbReference>
<dbReference type="GO" id="GO:0005783">
    <property type="term" value="C:endoplasmic reticulum"/>
    <property type="evidence" value="ECO:0007669"/>
    <property type="project" value="TreeGrafter"/>
</dbReference>
<protein>
    <submittedName>
        <fullName evidence="10">Glycine cleavage system H protein</fullName>
    </submittedName>
</protein>
<evidence type="ECO:0000256" key="7">
    <source>
        <dbReference type="PIRSR" id="PIRSR602401-1"/>
    </source>
</evidence>
<comment type="caution">
    <text evidence="10">The sequence shown here is derived from an EMBL/GenBank/DDBJ whole genome shotgun (WGS) entry which is preliminary data.</text>
</comment>
<dbReference type="GO" id="GO:0016132">
    <property type="term" value="P:brassinosteroid biosynthetic process"/>
    <property type="evidence" value="ECO:0007669"/>
    <property type="project" value="TreeGrafter"/>
</dbReference>
<dbReference type="Proteomes" id="UP000436088">
    <property type="component" value="Unassembled WGS sequence"/>
</dbReference>
<dbReference type="SUPFAM" id="SSF48264">
    <property type="entry name" value="Cytochrome P450"/>
    <property type="match status" value="1"/>
</dbReference>
<evidence type="ECO:0000313" key="11">
    <source>
        <dbReference type="Proteomes" id="UP000436088"/>
    </source>
</evidence>
<evidence type="ECO:0000256" key="8">
    <source>
        <dbReference type="RuleBase" id="RU000461"/>
    </source>
</evidence>
<dbReference type="EMBL" id="VEPZ02001004">
    <property type="protein sequence ID" value="KAE8703021.1"/>
    <property type="molecule type" value="Genomic_DNA"/>
</dbReference>
<comment type="cofactor">
    <cofactor evidence="7">
        <name>heme</name>
        <dbReference type="ChEBI" id="CHEBI:30413"/>
    </cofactor>
</comment>
<dbReference type="InterPro" id="IPR001128">
    <property type="entry name" value="Cyt_P450"/>
</dbReference>
<evidence type="ECO:0000256" key="1">
    <source>
        <dbReference type="ARBA" id="ARBA00004167"/>
    </source>
</evidence>
<keyword evidence="4 7" id="KW-0479">Metal-binding</keyword>
<keyword evidence="3 9" id="KW-0812">Transmembrane</keyword>
<dbReference type="PANTHER" id="PTHR24286:SF196">
    <property type="entry name" value="BETA-AMYRIN 11-OXIDASE-LIKE"/>
    <property type="match status" value="1"/>
</dbReference>
<evidence type="ECO:0000313" key="10">
    <source>
        <dbReference type="EMBL" id="KAE8703021.1"/>
    </source>
</evidence>
<evidence type="ECO:0000256" key="9">
    <source>
        <dbReference type="SAM" id="Phobius"/>
    </source>
</evidence>
<evidence type="ECO:0000256" key="5">
    <source>
        <dbReference type="ARBA" id="ARBA00022989"/>
    </source>
</evidence>
<keyword evidence="11" id="KW-1185">Reference proteome</keyword>
<dbReference type="GO" id="GO:0020037">
    <property type="term" value="F:heme binding"/>
    <property type="evidence" value="ECO:0007669"/>
    <property type="project" value="InterPro"/>
</dbReference>
<dbReference type="PROSITE" id="PS00086">
    <property type="entry name" value="CYTOCHROME_P450"/>
    <property type="match status" value="1"/>
</dbReference>
<dbReference type="PROSITE" id="PS51257">
    <property type="entry name" value="PROKAR_LIPOPROTEIN"/>
    <property type="match status" value="1"/>
</dbReference>
<dbReference type="InterPro" id="IPR036396">
    <property type="entry name" value="Cyt_P450_sf"/>
</dbReference>
<evidence type="ECO:0000256" key="6">
    <source>
        <dbReference type="ARBA" id="ARBA00023004"/>
    </source>
</evidence>
<dbReference type="GO" id="GO:0005506">
    <property type="term" value="F:iron ion binding"/>
    <property type="evidence" value="ECO:0007669"/>
    <property type="project" value="InterPro"/>
</dbReference>
<dbReference type="GO" id="GO:0016125">
    <property type="term" value="P:sterol metabolic process"/>
    <property type="evidence" value="ECO:0007669"/>
    <property type="project" value="TreeGrafter"/>
</dbReference>
<dbReference type="AlphaFoldDB" id="A0A6A3AEI9"/>
<keyword evidence="5 9" id="KW-1133">Transmembrane helix</keyword>
<dbReference type="CDD" id="cd11043">
    <property type="entry name" value="CYP90-like"/>
    <property type="match status" value="1"/>
</dbReference>
<feature type="transmembrane region" description="Helical" evidence="9">
    <location>
        <begin position="6"/>
        <end position="26"/>
    </location>
</feature>
<keyword evidence="8" id="KW-0560">Oxidoreductase</keyword>
<sequence>MTSKNVELELVWLILAAVIGACVFLFDFPKKINEWYYVIRLGKKKHSYLPPGDMGWPFIGNMISFVRAFRSQNPDSFVNNLVHRYGHTGIYKTSLFGNPSIIVCSPELCRKVLTDDERFEYGYPSSLNNLLGEHRSLHSVSNSEHRYLRKLLISPINGHESLSKHIGYIEDVVVSSLEEWAHNNSPIELLTELKKINFKVMTRILMGSADYISESMTKQYAQLFQGLMSPLPIDVPGFTFHRAIQARKTLLNVFQAHLDERKCKNDDGLNIKKGMIDLLLEAKDEDGEKLDNELIVNLLLGFLLAGHETTAHAALWLTVYLHNHPEVLQKVREEQVEILKSRQSSQKGLTLNEIRRMEYLSKAFDETMRLCGMPFAIFRKTNNDVEVDGYIIPKGWKVLVWNRAIHLNSEFYSNPKDFIPSRWDNLKPKAGSFIPFGAGSRTCPGADLSKVEMYIFIHYFVLNYSFEQINPKSPVIFPNPSPIDNCLAKVKWMTGLRVDCLSLGGYLFSGSGRLGIAFHEFHAGSLWLSRLEVGLSKQYSGWMRELSIVAAGFRVSC</sequence>
<organism evidence="10 11">
    <name type="scientific">Hibiscus syriacus</name>
    <name type="common">Rose of Sharon</name>
    <dbReference type="NCBI Taxonomy" id="106335"/>
    <lineage>
        <taxon>Eukaryota</taxon>
        <taxon>Viridiplantae</taxon>
        <taxon>Streptophyta</taxon>
        <taxon>Embryophyta</taxon>
        <taxon>Tracheophyta</taxon>
        <taxon>Spermatophyta</taxon>
        <taxon>Magnoliopsida</taxon>
        <taxon>eudicotyledons</taxon>
        <taxon>Gunneridae</taxon>
        <taxon>Pentapetalae</taxon>
        <taxon>rosids</taxon>
        <taxon>malvids</taxon>
        <taxon>Malvales</taxon>
        <taxon>Malvaceae</taxon>
        <taxon>Malvoideae</taxon>
        <taxon>Hibiscus</taxon>
    </lineage>
</organism>
<dbReference type="GO" id="GO:0010268">
    <property type="term" value="P:brassinosteroid homeostasis"/>
    <property type="evidence" value="ECO:0007669"/>
    <property type="project" value="TreeGrafter"/>
</dbReference>